<keyword evidence="3 8" id="KW-0813">Transport</keyword>
<evidence type="ECO:0000256" key="4">
    <source>
        <dbReference type="ARBA" id="ARBA00022692"/>
    </source>
</evidence>
<evidence type="ECO:0000313" key="12">
    <source>
        <dbReference type="Proteomes" id="UP000033140"/>
    </source>
</evidence>
<feature type="transmembrane region" description="Helical" evidence="8">
    <location>
        <begin position="337"/>
        <end position="356"/>
    </location>
</feature>
<reference evidence="11 12" key="2">
    <citation type="journal article" date="2014" name="J. Gen. Appl. Microbiol.">
        <title>The early diverging ascomycetous budding yeast Saitoella complicata has three histone deacetylases belonging to the Clr6, Hos2, and Rpd3 lineages.</title>
        <authorList>
            <person name="Nishida H."/>
            <person name="Matsumoto T."/>
            <person name="Kondo S."/>
            <person name="Hamamoto M."/>
            <person name="Yoshikawa H."/>
        </authorList>
    </citation>
    <scope>NUCLEOTIDE SEQUENCE [LARGE SCALE GENOMIC DNA]</scope>
    <source>
        <strain evidence="11 12">NRRL Y-17804</strain>
    </source>
</reference>
<comment type="subcellular location">
    <subcellularLocation>
        <location evidence="8">Endoplasmic reticulum membrane</location>
        <topology evidence="8">Multi-pass membrane protein</topology>
    </subcellularLocation>
    <subcellularLocation>
        <location evidence="1">Membrane</location>
        <topology evidence="1">Multi-pass membrane protein</topology>
    </subcellularLocation>
</comment>
<evidence type="ECO:0000256" key="8">
    <source>
        <dbReference type="RuleBase" id="RU369017"/>
    </source>
</evidence>
<dbReference type="GO" id="GO:1904257">
    <property type="term" value="P:zinc ion import into Golgi lumen"/>
    <property type="evidence" value="ECO:0007669"/>
    <property type="project" value="TreeGrafter"/>
</dbReference>
<dbReference type="AlphaFoldDB" id="A0A0E9NFN6"/>
<dbReference type="GO" id="GO:0005789">
    <property type="term" value="C:endoplasmic reticulum membrane"/>
    <property type="evidence" value="ECO:0007669"/>
    <property type="project" value="UniProtKB-SubCell"/>
</dbReference>
<evidence type="ECO:0000256" key="2">
    <source>
        <dbReference type="ARBA" id="ARBA00008873"/>
    </source>
</evidence>
<proteinExistence type="inferred from homology"/>
<dbReference type="GO" id="GO:0031410">
    <property type="term" value="C:cytoplasmic vesicle"/>
    <property type="evidence" value="ECO:0007669"/>
    <property type="project" value="TreeGrafter"/>
</dbReference>
<dbReference type="PANTHER" id="PTHR45755:SF4">
    <property type="entry name" value="ZINC TRANSPORTER 7"/>
    <property type="match status" value="1"/>
</dbReference>
<evidence type="ECO:0000256" key="6">
    <source>
        <dbReference type="ARBA" id="ARBA00023065"/>
    </source>
</evidence>
<dbReference type="Proteomes" id="UP000033140">
    <property type="component" value="Unassembled WGS sequence"/>
</dbReference>
<comment type="function">
    <text evidence="8">Functions as a zinc transporter.</text>
</comment>
<gene>
    <name evidence="11" type="ORF">G7K_2798-t1</name>
</gene>
<feature type="transmembrane region" description="Helical" evidence="8">
    <location>
        <begin position="55"/>
        <end position="74"/>
    </location>
</feature>
<feature type="transmembrane region" description="Helical" evidence="8">
    <location>
        <begin position="553"/>
        <end position="573"/>
    </location>
</feature>
<evidence type="ECO:0000259" key="10">
    <source>
        <dbReference type="Pfam" id="PF01545"/>
    </source>
</evidence>
<name>A0A0E9NFN6_SAICN</name>
<feature type="transmembrane region" description="Helical" evidence="8">
    <location>
        <begin position="441"/>
        <end position="458"/>
    </location>
</feature>
<protein>
    <recommendedName>
        <fullName evidence="8">Zinc transporter</fullName>
    </recommendedName>
</protein>
<reference evidence="11 12" key="1">
    <citation type="journal article" date="2011" name="J. Gen. Appl. Microbiol.">
        <title>Draft genome sequencing of the enigmatic yeast Saitoella complicata.</title>
        <authorList>
            <person name="Nishida H."/>
            <person name="Hamamoto M."/>
            <person name="Sugiyama J."/>
        </authorList>
    </citation>
    <scope>NUCLEOTIDE SEQUENCE [LARGE SCALE GENOMIC DNA]</scope>
    <source>
        <strain evidence="11 12">NRRL Y-17804</strain>
    </source>
</reference>
<comment type="caution">
    <text evidence="8">Lacks conserved residue(s) required for the propagation of feature annotation.</text>
</comment>
<comment type="caution">
    <text evidence="11">The sequence shown here is derived from an EMBL/GenBank/DDBJ whole genome shotgun (WGS) entry which is preliminary data.</text>
</comment>
<evidence type="ECO:0000256" key="9">
    <source>
        <dbReference type="SAM" id="MobiDB-lite"/>
    </source>
</evidence>
<dbReference type="PANTHER" id="PTHR45755">
    <property type="match status" value="1"/>
</dbReference>
<feature type="transmembrane region" description="Helical" evidence="8">
    <location>
        <begin position="585"/>
        <end position="603"/>
    </location>
</feature>
<feature type="compositionally biased region" description="Basic and acidic residues" evidence="9">
    <location>
        <begin position="482"/>
        <end position="530"/>
    </location>
</feature>
<dbReference type="GO" id="GO:0005385">
    <property type="term" value="F:zinc ion transmembrane transporter activity"/>
    <property type="evidence" value="ECO:0007669"/>
    <property type="project" value="UniProtKB-UniRule"/>
</dbReference>
<keyword evidence="8" id="KW-0256">Endoplasmic reticulum</keyword>
<keyword evidence="7 8" id="KW-0472">Membrane</keyword>
<feature type="compositionally biased region" description="Basic residues" evidence="9">
    <location>
        <begin position="531"/>
        <end position="545"/>
    </location>
</feature>
<feature type="transmembrane region" description="Helical" evidence="8">
    <location>
        <begin position="368"/>
        <end position="386"/>
    </location>
</feature>
<dbReference type="InterPro" id="IPR002524">
    <property type="entry name" value="Cation_efflux"/>
</dbReference>
<evidence type="ECO:0000256" key="1">
    <source>
        <dbReference type="ARBA" id="ARBA00004141"/>
    </source>
</evidence>
<keyword evidence="4 8" id="KW-0812">Transmembrane</keyword>
<keyword evidence="12" id="KW-1185">Reference proteome</keyword>
<dbReference type="STRING" id="698492.A0A0E9NFN6"/>
<feature type="transmembrane region" description="Helical" evidence="8">
    <location>
        <begin position="407"/>
        <end position="426"/>
    </location>
</feature>
<feature type="transmembrane region" description="Helical" evidence="8">
    <location>
        <begin position="192"/>
        <end position="210"/>
    </location>
</feature>
<dbReference type="InterPro" id="IPR027469">
    <property type="entry name" value="Cation_efflux_TMD_sf"/>
</dbReference>
<evidence type="ECO:0000313" key="11">
    <source>
        <dbReference type="EMBL" id="GAO48628.1"/>
    </source>
</evidence>
<feature type="transmembrane region" description="Helical" evidence="8">
    <location>
        <begin position="94"/>
        <end position="110"/>
    </location>
</feature>
<sequence length="692" mass="74714">MQRTHNHQRTKTEQGLDYFSVKSPPPAQTALSSVALSLLAATSILASAVNGSGSIPIAFAGTTSLCVAALGWYALRRDKRKAAYFSRLKSLPDLLLAAQLAAAVSLMLFATSCLGASRSTMAFLIACAGFDVRTIRMKERYMLMGVWLVSILVDLVLLSETPSMIFSGHAALFSAVYIWITQIDDRHHDEFVLSTAGAFTFVVSLGQSAFSEGATLATVPFIACSVTNAMFLICRQAMAPAINPRSIVEHGWPAGVTLAITGSWALGRKNCGLAEVAVTGAIYWVILTIIARHVEIAQTPGIANTRVHAHRHLDQKKSTALDTYIAPILAVDDSRQIFYFLLLNLSFMFVQMLYGIWSNSLGLVSDSIHMAFDCLALAVGLLAAVMSKWPSSAAYPYGFAKMEVLSGFANAIFLVLISISIVFEAIDRLSEPPEMNTDKLLLVSALGLGVNLVGIFAFNHGHAHGHSHGGHSHGGHSHGGHSHSDSHGHGHSHNHDHSHEHSHAQDSHSHSTTGGHDHHHDHDCHHDHAPTHNHSHAGHSHHGHDHNHNMQGIFLHILADTMGSVGVIVSTLLIKWTGWTGWDPVASLMIAFLITVSVLPLIASSGKALLITLSQSQEHALRDALADVSIMKGVLSYSEPRFYPIGENLSGSVKVKVGIDGDLETVREKVEKKLRESVPGLKELVVQVERGV</sequence>
<dbReference type="EMBL" id="BACD03000016">
    <property type="protein sequence ID" value="GAO48628.1"/>
    <property type="molecule type" value="Genomic_DNA"/>
</dbReference>
<dbReference type="NCBIfam" id="TIGR01297">
    <property type="entry name" value="CDF"/>
    <property type="match status" value="1"/>
</dbReference>
<keyword evidence="5 8" id="KW-1133">Transmembrane helix</keyword>
<feature type="transmembrane region" description="Helical" evidence="8">
    <location>
        <begin position="216"/>
        <end position="234"/>
    </location>
</feature>
<feature type="domain" description="Cation efflux protein transmembrane" evidence="10">
    <location>
        <begin position="337"/>
        <end position="610"/>
    </location>
</feature>
<dbReference type="Gene3D" id="1.20.1510.10">
    <property type="entry name" value="Cation efflux protein transmembrane domain"/>
    <property type="match status" value="1"/>
</dbReference>
<comment type="similarity">
    <text evidence="2 8">Belongs to the cation diffusion facilitator (CDF) transporter (TC 2.A.4) family. SLC30A subfamily.</text>
</comment>
<accession>A0A0E9NFN6</accession>
<dbReference type="GO" id="GO:0005794">
    <property type="term" value="C:Golgi apparatus"/>
    <property type="evidence" value="ECO:0007669"/>
    <property type="project" value="TreeGrafter"/>
</dbReference>
<dbReference type="InterPro" id="IPR058533">
    <property type="entry name" value="Cation_efflux_TM"/>
</dbReference>
<keyword evidence="6 8" id="KW-0406">Ion transport</keyword>
<dbReference type="GO" id="GO:0006882">
    <property type="term" value="P:intracellular zinc ion homeostasis"/>
    <property type="evidence" value="ECO:0007669"/>
    <property type="project" value="InterPro"/>
</dbReference>
<feature type="compositionally biased region" description="Basic residues" evidence="9">
    <location>
        <begin position="464"/>
        <end position="481"/>
    </location>
</feature>
<dbReference type="SUPFAM" id="SSF161111">
    <property type="entry name" value="Cation efflux protein transmembrane domain-like"/>
    <property type="match status" value="1"/>
</dbReference>
<evidence type="ECO:0000256" key="3">
    <source>
        <dbReference type="ARBA" id="ARBA00022448"/>
    </source>
</evidence>
<reference evidence="11 12" key="3">
    <citation type="journal article" date="2015" name="Genome Announc.">
        <title>Draft Genome Sequence of the Archiascomycetous Yeast Saitoella complicata.</title>
        <authorList>
            <person name="Yamauchi K."/>
            <person name="Kondo S."/>
            <person name="Hamamoto M."/>
            <person name="Takahashi Y."/>
            <person name="Ogura Y."/>
            <person name="Hayashi T."/>
            <person name="Nishida H."/>
        </authorList>
    </citation>
    <scope>NUCLEOTIDE SEQUENCE [LARGE SCALE GENOMIC DNA]</scope>
    <source>
        <strain evidence="11 12">NRRL Y-17804</strain>
    </source>
</reference>
<feature type="transmembrane region" description="Helical" evidence="8">
    <location>
        <begin position="164"/>
        <end position="180"/>
    </location>
</feature>
<dbReference type="Pfam" id="PF01545">
    <property type="entry name" value="Cation_efflux"/>
    <property type="match status" value="1"/>
</dbReference>
<organism evidence="11 12">
    <name type="scientific">Saitoella complicata (strain BCRC 22490 / CBS 7301 / JCM 7358 / NBRC 10748 / NRRL Y-17804)</name>
    <dbReference type="NCBI Taxonomy" id="698492"/>
    <lineage>
        <taxon>Eukaryota</taxon>
        <taxon>Fungi</taxon>
        <taxon>Dikarya</taxon>
        <taxon>Ascomycota</taxon>
        <taxon>Taphrinomycotina</taxon>
        <taxon>Taphrinomycotina incertae sedis</taxon>
        <taxon>Saitoella</taxon>
    </lineage>
</organism>
<dbReference type="InterPro" id="IPR045316">
    <property type="entry name" value="Msc2-like"/>
</dbReference>
<feature type="region of interest" description="Disordered" evidence="9">
    <location>
        <begin position="464"/>
        <end position="546"/>
    </location>
</feature>
<feature type="transmembrane region" description="Helical" evidence="8">
    <location>
        <begin position="141"/>
        <end position="158"/>
    </location>
</feature>
<evidence type="ECO:0000256" key="7">
    <source>
        <dbReference type="ARBA" id="ARBA00023136"/>
    </source>
</evidence>
<evidence type="ECO:0000256" key="5">
    <source>
        <dbReference type="ARBA" id="ARBA00022989"/>
    </source>
</evidence>